<dbReference type="Gene3D" id="3.80.10.10">
    <property type="entry name" value="Ribonuclease Inhibitor"/>
    <property type="match status" value="1"/>
</dbReference>
<dbReference type="InterPro" id="IPR001810">
    <property type="entry name" value="F-box_dom"/>
</dbReference>
<dbReference type="InterPro" id="IPR053197">
    <property type="entry name" value="F-box_SCFL_complex_component"/>
</dbReference>
<sequence length="385" mass="44384">MHDETELKMDIISTLPNCILLYIMSFMTTKEAIQTCVLSKRWKDLWKYLPTLIASNMHFQKDSFFKNFVVNVLLHRDHSSALRNISVEHKGYGPPQLLAKLVKYATSHYVEQLKIDTFVYARAKRRIVFSRSMFSSHSLKYLDISFRDSSRTITLPKTLNLPMLIECHLKDVAFSSGRNRAKPFSGCKQLKTLVINNCTLENAQTLCIFNDSLSNLTIWFGILFDHSYKVKISAPNLKSFTFVSCLNASNTTHQLFKNNLEFLEEARIEVLCSKVSLKIANTLKSWLKKLSNVKSLTLCSETLKVLSSISNFPNIESLRFGNLMSLVVKCERAKPVPYEGLKYMLQDSPLEEATVIEAMPSYYDELQFVFEPTEMIYRKKFPLLR</sequence>
<dbReference type="InterPro" id="IPR036047">
    <property type="entry name" value="F-box-like_dom_sf"/>
</dbReference>
<keyword evidence="3" id="KW-1185">Reference proteome</keyword>
<dbReference type="InterPro" id="IPR032675">
    <property type="entry name" value="LRR_dom_sf"/>
</dbReference>
<protein>
    <recommendedName>
        <fullName evidence="1">F-box domain-containing protein</fullName>
    </recommendedName>
</protein>
<dbReference type="SUPFAM" id="SSF52058">
    <property type="entry name" value="L domain-like"/>
    <property type="match status" value="1"/>
</dbReference>
<dbReference type="CDD" id="cd22160">
    <property type="entry name" value="F-box_AtFBL13-like"/>
    <property type="match status" value="1"/>
</dbReference>
<dbReference type="Gene3D" id="1.20.1280.50">
    <property type="match status" value="1"/>
</dbReference>
<reference evidence="2 3" key="1">
    <citation type="submission" date="2024-01" db="EMBL/GenBank/DDBJ databases">
        <title>The genomes of 5 underutilized Papilionoideae crops provide insights into root nodulation and disease resistanc.</title>
        <authorList>
            <person name="Jiang F."/>
        </authorList>
    </citation>
    <scope>NUCLEOTIDE SEQUENCE [LARGE SCALE GENOMIC DNA]</scope>
    <source>
        <strain evidence="2">LVBAO_FW01</strain>
        <tissue evidence="2">Leaves</tissue>
    </source>
</reference>
<gene>
    <name evidence="2" type="ORF">VNO77_33669</name>
</gene>
<accession>A0AAN9PYJ6</accession>
<dbReference type="AlphaFoldDB" id="A0AAN9PYJ6"/>
<dbReference type="Proteomes" id="UP001367508">
    <property type="component" value="Unassembled WGS sequence"/>
</dbReference>
<dbReference type="PANTHER" id="PTHR34223">
    <property type="entry name" value="OS11G0201299 PROTEIN"/>
    <property type="match status" value="1"/>
</dbReference>
<dbReference type="PANTHER" id="PTHR34223:SF51">
    <property type="entry name" value="OS06G0556300 PROTEIN"/>
    <property type="match status" value="1"/>
</dbReference>
<dbReference type="InterPro" id="IPR053781">
    <property type="entry name" value="F-box_AtFBL13-like"/>
</dbReference>
<dbReference type="EMBL" id="JAYMYQ010000008">
    <property type="protein sequence ID" value="KAK7315137.1"/>
    <property type="molecule type" value="Genomic_DNA"/>
</dbReference>
<organism evidence="2 3">
    <name type="scientific">Canavalia gladiata</name>
    <name type="common">Sword bean</name>
    <name type="synonym">Dolichos gladiatus</name>
    <dbReference type="NCBI Taxonomy" id="3824"/>
    <lineage>
        <taxon>Eukaryota</taxon>
        <taxon>Viridiplantae</taxon>
        <taxon>Streptophyta</taxon>
        <taxon>Embryophyta</taxon>
        <taxon>Tracheophyta</taxon>
        <taxon>Spermatophyta</taxon>
        <taxon>Magnoliopsida</taxon>
        <taxon>eudicotyledons</taxon>
        <taxon>Gunneridae</taxon>
        <taxon>Pentapetalae</taxon>
        <taxon>rosids</taxon>
        <taxon>fabids</taxon>
        <taxon>Fabales</taxon>
        <taxon>Fabaceae</taxon>
        <taxon>Papilionoideae</taxon>
        <taxon>50 kb inversion clade</taxon>
        <taxon>NPAAA clade</taxon>
        <taxon>indigoferoid/millettioid clade</taxon>
        <taxon>Phaseoleae</taxon>
        <taxon>Canavalia</taxon>
    </lineage>
</organism>
<evidence type="ECO:0000313" key="2">
    <source>
        <dbReference type="EMBL" id="KAK7315137.1"/>
    </source>
</evidence>
<evidence type="ECO:0000313" key="3">
    <source>
        <dbReference type="Proteomes" id="UP001367508"/>
    </source>
</evidence>
<evidence type="ECO:0000259" key="1">
    <source>
        <dbReference type="Pfam" id="PF00646"/>
    </source>
</evidence>
<name>A0AAN9PYJ6_CANGL</name>
<comment type="caution">
    <text evidence="2">The sequence shown here is derived from an EMBL/GenBank/DDBJ whole genome shotgun (WGS) entry which is preliminary data.</text>
</comment>
<dbReference type="Pfam" id="PF00646">
    <property type="entry name" value="F-box"/>
    <property type="match status" value="1"/>
</dbReference>
<dbReference type="SUPFAM" id="SSF81383">
    <property type="entry name" value="F-box domain"/>
    <property type="match status" value="1"/>
</dbReference>
<proteinExistence type="predicted"/>
<feature type="domain" description="F-box" evidence="1">
    <location>
        <begin position="12"/>
        <end position="50"/>
    </location>
</feature>